<dbReference type="AlphaFoldDB" id="A0A6G1EA74"/>
<dbReference type="Proteomes" id="UP000479710">
    <property type="component" value="Unassembled WGS sequence"/>
</dbReference>
<evidence type="ECO:0000313" key="2">
    <source>
        <dbReference type="Proteomes" id="UP000479710"/>
    </source>
</evidence>
<accession>A0A6G1EA74</accession>
<name>A0A6G1EA74_9ORYZ</name>
<sequence>MSGTPQKPDVAAERIVPNTGAVGEGHAWCRLALEEAESSGNEHVVLKTLKTESCRSWQASKAGSSWLQENKIAKIQAVEAAAAFVAIVDCSSSGLTEQQRLAALDSTELGLLLLALLCRWQSLIGNERLRDWVARSGGVLIGV</sequence>
<dbReference type="EMBL" id="SPHZ02000004">
    <property type="protein sequence ID" value="KAF0921688.1"/>
    <property type="molecule type" value="Genomic_DNA"/>
</dbReference>
<protein>
    <submittedName>
        <fullName evidence="1">Uncharacterized protein</fullName>
    </submittedName>
</protein>
<reference evidence="1 2" key="1">
    <citation type="submission" date="2019-11" db="EMBL/GenBank/DDBJ databases">
        <title>Whole genome sequence of Oryza granulata.</title>
        <authorList>
            <person name="Li W."/>
        </authorList>
    </citation>
    <scope>NUCLEOTIDE SEQUENCE [LARGE SCALE GENOMIC DNA]</scope>
    <source>
        <strain evidence="2">cv. Menghai</strain>
        <tissue evidence="1">Leaf</tissue>
    </source>
</reference>
<evidence type="ECO:0000313" key="1">
    <source>
        <dbReference type="EMBL" id="KAF0921688.1"/>
    </source>
</evidence>
<comment type="caution">
    <text evidence="1">The sequence shown here is derived from an EMBL/GenBank/DDBJ whole genome shotgun (WGS) entry which is preliminary data.</text>
</comment>
<proteinExistence type="predicted"/>
<keyword evidence="2" id="KW-1185">Reference proteome</keyword>
<gene>
    <name evidence="1" type="ORF">E2562_013425</name>
</gene>
<organism evidence="1 2">
    <name type="scientific">Oryza meyeriana var. granulata</name>
    <dbReference type="NCBI Taxonomy" id="110450"/>
    <lineage>
        <taxon>Eukaryota</taxon>
        <taxon>Viridiplantae</taxon>
        <taxon>Streptophyta</taxon>
        <taxon>Embryophyta</taxon>
        <taxon>Tracheophyta</taxon>
        <taxon>Spermatophyta</taxon>
        <taxon>Magnoliopsida</taxon>
        <taxon>Liliopsida</taxon>
        <taxon>Poales</taxon>
        <taxon>Poaceae</taxon>
        <taxon>BOP clade</taxon>
        <taxon>Oryzoideae</taxon>
        <taxon>Oryzeae</taxon>
        <taxon>Oryzinae</taxon>
        <taxon>Oryza</taxon>
        <taxon>Oryza meyeriana</taxon>
    </lineage>
</organism>